<dbReference type="Pfam" id="PF14517">
    <property type="entry name" value="Tachylectin"/>
    <property type="match status" value="1"/>
</dbReference>
<keyword evidence="2" id="KW-1015">Disulfide bond</keyword>
<evidence type="ECO:0000256" key="1">
    <source>
        <dbReference type="ARBA" id="ARBA00009831"/>
    </source>
</evidence>
<protein>
    <submittedName>
        <fullName evidence="5">Tachylectin-2 isoform X3</fullName>
    </submittedName>
</protein>
<dbReference type="SUPFAM" id="SSF50934">
    <property type="entry name" value="Tachylectin-2"/>
    <property type="match status" value="1"/>
</dbReference>
<evidence type="ECO:0000313" key="6">
    <source>
        <dbReference type="Proteomes" id="UP001295444"/>
    </source>
</evidence>
<evidence type="ECO:0000259" key="4">
    <source>
        <dbReference type="Pfam" id="PF14517"/>
    </source>
</evidence>
<organism evidence="5 6">
    <name type="scientific">Pelobates cultripes</name>
    <name type="common">Western spadefoot toad</name>
    <dbReference type="NCBI Taxonomy" id="61616"/>
    <lineage>
        <taxon>Eukaryota</taxon>
        <taxon>Metazoa</taxon>
        <taxon>Chordata</taxon>
        <taxon>Craniata</taxon>
        <taxon>Vertebrata</taxon>
        <taxon>Euteleostomi</taxon>
        <taxon>Amphibia</taxon>
        <taxon>Batrachia</taxon>
        <taxon>Anura</taxon>
        <taxon>Pelobatoidea</taxon>
        <taxon>Pelobatidae</taxon>
        <taxon>Pelobates</taxon>
    </lineage>
</organism>
<feature type="domain" description="Aerolysin-like C-terminal" evidence="3">
    <location>
        <begin position="252"/>
        <end position="389"/>
    </location>
</feature>
<sequence>MVTRLFVARVGIPPANQTDSYIQRAAPVGKLLFTSRIFFHPGGDLFAIRGNDLYRGPMPSEQGQEWFDVAKKVGTDDWGSFKFTLFDPNGDMYAVTDNGDLYRGPAPTDENSSWLIREAIKLGSGEWNTVKSLYFDAQGTLFAVIPNGQLVKRNPPTNLQDDYFATAIPVGNENWLQYTPFIAFSPDGSLWSITEPLGNLYKWSPEAKDSNFPHKDAEYMGSGYNLGLFYAFTVDKSVSSIESLAFLPADGKIVSKDPMMLKSQTYTNSGETPLKHRFRVSETVKATSTFSQKGGYTYKVGAKVTVEAGMPFIDEQYGEISIKPVTSLIWNLAETNEIQIPFSSTTDVTVPPHTTICVVASVTKVVMEVPFSAKVTTILGYQTTVNGMWKGEGHYGMSVSQDNCSPVST</sequence>
<dbReference type="Gene3D" id="2.115.10.10">
    <property type="entry name" value="Tachylectin 2"/>
    <property type="match status" value="1"/>
</dbReference>
<dbReference type="InterPro" id="IPR053237">
    <property type="entry name" value="Natterin_C"/>
</dbReference>
<dbReference type="PANTHER" id="PTHR39244:SF5">
    <property type="entry name" value="NATTERIN-3-LIKE"/>
    <property type="match status" value="1"/>
</dbReference>
<evidence type="ECO:0000256" key="2">
    <source>
        <dbReference type="ARBA" id="ARBA00023157"/>
    </source>
</evidence>
<dbReference type="InterPro" id="IPR023294">
    <property type="entry name" value="Tachylectin2"/>
</dbReference>
<comment type="similarity">
    <text evidence="1">Belongs to the aerolysin family.</text>
</comment>
<evidence type="ECO:0000259" key="3">
    <source>
        <dbReference type="Pfam" id="PF01117"/>
    </source>
</evidence>
<dbReference type="SUPFAM" id="SSF56973">
    <property type="entry name" value="Aerolisin/ETX pore-forming domain"/>
    <property type="match status" value="1"/>
</dbReference>
<accession>A0AAD1SH32</accession>
<dbReference type="EMBL" id="OW240917">
    <property type="protein sequence ID" value="CAH2299199.1"/>
    <property type="molecule type" value="Genomic_DNA"/>
</dbReference>
<name>A0AAD1SH32_PELCU</name>
<dbReference type="Proteomes" id="UP001295444">
    <property type="component" value="Chromosome 06"/>
</dbReference>
<dbReference type="InterPro" id="IPR036813">
    <property type="entry name" value="Tachylectin2_sf"/>
</dbReference>
<evidence type="ECO:0000313" key="5">
    <source>
        <dbReference type="EMBL" id="CAH2299199.1"/>
    </source>
</evidence>
<dbReference type="AlphaFoldDB" id="A0AAD1SH32"/>
<feature type="domain" description="Tachylectin 2" evidence="4">
    <location>
        <begin position="9"/>
        <end position="225"/>
    </location>
</feature>
<reference evidence="5" key="1">
    <citation type="submission" date="2022-03" db="EMBL/GenBank/DDBJ databases">
        <authorList>
            <person name="Alioto T."/>
            <person name="Alioto T."/>
            <person name="Gomez Garrido J."/>
        </authorList>
    </citation>
    <scope>NUCLEOTIDE SEQUENCE</scope>
</reference>
<dbReference type="InterPro" id="IPR055267">
    <property type="entry name" value="Aerolysin-like_C"/>
</dbReference>
<proteinExistence type="inferred from homology"/>
<gene>
    <name evidence="5" type="ORF">PECUL_23A011735</name>
</gene>
<dbReference type="PANTHER" id="PTHR39244">
    <property type="entry name" value="NATTERIN-4"/>
    <property type="match status" value="1"/>
</dbReference>
<dbReference type="Gene3D" id="2.170.15.10">
    <property type="entry name" value="Proaerolysin, chain A, domain 3"/>
    <property type="match status" value="1"/>
</dbReference>
<keyword evidence="6" id="KW-1185">Reference proteome</keyword>
<dbReference type="Pfam" id="PF01117">
    <property type="entry name" value="Aerolysin"/>
    <property type="match status" value="1"/>
</dbReference>